<feature type="transmembrane region" description="Helical" evidence="3">
    <location>
        <begin position="346"/>
        <end position="366"/>
    </location>
</feature>
<evidence type="ECO:0000256" key="2">
    <source>
        <dbReference type="SAM" id="MobiDB-lite"/>
    </source>
</evidence>
<gene>
    <name evidence="6" type="ORF">CHO01_05680</name>
    <name evidence="7" type="ORF">HNR08_001856</name>
</gene>
<feature type="signal peptide" evidence="4">
    <location>
        <begin position="1"/>
        <end position="28"/>
    </location>
</feature>
<protein>
    <submittedName>
        <fullName evidence="7">Uncharacterized membrane protein YjjP (DUF1212 family)</fullName>
    </submittedName>
</protein>
<keyword evidence="3" id="KW-0812">Transmembrane</keyword>
<evidence type="ECO:0000313" key="8">
    <source>
        <dbReference type="Proteomes" id="UP000321723"/>
    </source>
</evidence>
<feature type="compositionally biased region" description="Pro residues" evidence="2">
    <location>
        <begin position="58"/>
        <end position="87"/>
    </location>
</feature>
<feature type="compositionally biased region" description="Basic and acidic residues" evidence="2">
    <location>
        <begin position="617"/>
        <end position="630"/>
    </location>
</feature>
<dbReference type="Proteomes" id="UP000321723">
    <property type="component" value="Unassembled WGS sequence"/>
</dbReference>
<dbReference type="AlphaFoldDB" id="A0A511F869"/>
<feature type="transmembrane region" description="Helical" evidence="3">
    <location>
        <begin position="474"/>
        <end position="493"/>
    </location>
</feature>
<dbReference type="InterPro" id="IPR051361">
    <property type="entry name" value="ThrE/Ser_Exporter"/>
</dbReference>
<feature type="transmembrane region" description="Helical" evidence="3">
    <location>
        <begin position="322"/>
        <end position="339"/>
    </location>
</feature>
<dbReference type="Pfam" id="PF06738">
    <property type="entry name" value="ThrE"/>
    <property type="match status" value="1"/>
</dbReference>
<keyword evidence="4" id="KW-0732">Signal</keyword>
<feature type="compositionally biased region" description="Low complexity" evidence="2">
    <location>
        <begin position="33"/>
        <end position="57"/>
    </location>
</feature>
<keyword evidence="3" id="KW-0472">Membrane</keyword>
<dbReference type="EMBL" id="JACHDN010000001">
    <property type="protein sequence ID" value="MBB5473120.1"/>
    <property type="molecule type" value="Genomic_DNA"/>
</dbReference>
<evidence type="ECO:0000313" key="6">
    <source>
        <dbReference type="EMBL" id="GEL45452.1"/>
    </source>
</evidence>
<dbReference type="EMBL" id="BJVQ01000004">
    <property type="protein sequence ID" value="GEL45452.1"/>
    <property type="molecule type" value="Genomic_DNA"/>
</dbReference>
<evidence type="ECO:0000313" key="7">
    <source>
        <dbReference type="EMBL" id="MBB5473120.1"/>
    </source>
</evidence>
<keyword evidence="3" id="KW-1133">Transmembrane helix</keyword>
<organism evidence="6 8">
    <name type="scientific">Cellulomonas hominis</name>
    <dbReference type="NCBI Taxonomy" id="156981"/>
    <lineage>
        <taxon>Bacteria</taxon>
        <taxon>Bacillati</taxon>
        <taxon>Actinomycetota</taxon>
        <taxon>Actinomycetes</taxon>
        <taxon>Micrococcales</taxon>
        <taxon>Cellulomonadaceae</taxon>
        <taxon>Cellulomonas</taxon>
    </lineage>
</organism>
<evidence type="ECO:0000256" key="4">
    <source>
        <dbReference type="SAM" id="SignalP"/>
    </source>
</evidence>
<feature type="transmembrane region" description="Helical" evidence="3">
    <location>
        <begin position="499"/>
        <end position="516"/>
    </location>
</feature>
<sequence length="630" mass="60922">MRRTGTAGALALLVAVGLGWLLAGPAVAAAGDPGAGAGAAAAVESPAPAVTSSATAVPPAPTPTPSVSPAPPGPTTGPTDEPAPAPGPTSTAPAPTPTPTTGGAGADEPDDDAGATRRPASPPAVTSSPVPWGQLIAALAVVVAGAVAVVVLAARRARAVAAADPGPVAADGPAGPPAPPAPPEEVLRLMVTSGEAMIDAGHTVSSVAETLDDIAAAHGIPGAETVVLPTALLVSVPQGQAVATAAVTTGRRPLDLYQVDDLADVLRDATVPGSGVAPAALAERVAAVRDEPRPFGPLARLAGYLLLSVGLAALLGGSWVDLLVAGALGVAVGAVQIAVPPLSSGVQVALTVAVAFGVALAVLLLARGVPHLGVLPSVIAPLALFLPGGLLTTGVLELAAGQMLSGAGRLAAGTMQLALLAGGIVGAAVLVGVPELDLSASDQPLGPVAPWVGVVLFGVGTMAFRCGRPRTTGWVVLVLLVAYGAQVVGGAFFGGELSAFVGALAMTPVALVVARFPSGPSPLVSFLPAFWMLVPGALGLVGVATLLDGGAGGISTLVSTASTMLGIALGVLLGLAASRALPGLPHRRGADGLPGTAVVGWRARVSEPAVASADVSADPRPDPPADTPRI</sequence>
<dbReference type="Proteomes" id="UP000564629">
    <property type="component" value="Unassembled WGS sequence"/>
</dbReference>
<feature type="transmembrane region" description="Helical" evidence="3">
    <location>
        <begin position="378"/>
        <end position="398"/>
    </location>
</feature>
<dbReference type="GO" id="GO:0022857">
    <property type="term" value="F:transmembrane transporter activity"/>
    <property type="evidence" value="ECO:0007669"/>
    <property type="project" value="InterPro"/>
</dbReference>
<dbReference type="OrthoDB" id="235893at2"/>
<feature type="region of interest" description="Disordered" evidence="2">
    <location>
        <begin position="33"/>
        <end position="129"/>
    </location>
</feature>
<reference evidence="6 8" key="1">
    <citation type="submission" date="2019-07" db="EMBL/GenBank/DDBJ databases">
        <title>Whole genome shotgun sequence of Cellulomonas hominis NBRC 16055.</title>
        <authorList>
            <person name="Hosoyama A."/>
            <person name="Uohara A."/>
            <person name="Ohji S."/>
            <person name="Ichikawa N."/>
        </authorList>
    </citation>
    <scope>NUCLEOTIDE SEQUENCE [LARGE SCALE GENOMIC DNA]</scope>
    <source>
        <strain evidence="6 8">NBRC 16055</strain>
    </source>
</reference>
<dbReference type="InterPro" id="IPR010619">
    <property type="entry name" value="ThrE-like_N"/>
</dbReference>
<dbReference type="PANTHER" id="PTHR31082:SF4">
    <property type="entry name" value="PHEROMONE-REGULATED MEMBRANE PROTEIN 10"/>
    <property type="match status" value="1"/>
</dbReference>
<feature type="transmembrane region" description="Helical" evidence="3">
    <location>
        <begin position="410"/>
        <end position="433"/>
    </location>
</feature>
<proteinExistence type="inferred from homology"/>
<keyword evidence="8" id="KW-1185">Reference proteome</keyword>
<dbReference type="RefSeq" id="WP_146833244.1">
    <property type="nucleotide sequence ID" value="NZ_BJVQ01000004.1"/>
</dbReference>
<comment type="caution">
    <text evidence="6">The sequence shown here is derived from an EMBL/GenBank/DDBJ whole genome shotgun (WGS) entry which is preliminary data.</text>
</comment>
<evidence type="ECO:0000313" key="9">
    <source>
        <dbReference type="Proteomes" id="UP000564629"/>
    </source>
</evidence>
<feature type="transmembrane region" description="Helical" evidence="3">
    <location>
        <begin position="298"/>
        <end position="316"/>
    </location>
</feature>
<feature type="region of interest" description="Disordered" evidence="2">
    <location>
        <begin position="608"/>
        <end position="630"/>
    </location>
</feature>
<evidence type="ECO:0000259" key="5">
    <source>
        <dbReference type="Pfam" id="PF06738"/>
    </source>
</evidence>
<feature type="transmembrane region" description="Helical" evidence="3">
    <location>
        <begin position="523"/>
        <end position="547"/>
    </location>
</feature>
<feature type="transmembrane region" description="Helical" evidence="3">
    <location>
        <begin position="132"/>
        <end position="154"/>
    </location>
</feature>
<feature type="transmembrane region" description="Helical" evidence="3">
    <location>
        <begin position="553"/>
        <end position="578"/>
    </location>
</feature>
<name>A0A511F869_9CELL</name>
<reference evidence="7 9" key="2">
    <citation type="submission" date="2020-08" db="EMBL/GenBank/DDBJ databases">
        <title>Sequencing the genomes of 1000 actinobacteria strains.</title>
        <authorList>
            <person name="Klenk H.-P."/>
        </authorList>
    </citation>
    <scope>NUCLEOTIDE SEQUENCE [LARGE SCALE GENOMIC DNA]</scope>
    <source>
        <strain evidence="7 9">DSM 9581</strain>
    </source>
</reference>
<feature type="chain" id="PRO_5033840192" evidence="4">
    <location>
        <begin position="29"/>
        <end position="630"/>
    </location>
</feature>
<feature type="transmembrane region" description="Helical" evidence="3">
    <location>
        <begin position="448"/>
        <end position="467"/>
    </location>
</feature>
<evidence type="ECO:0000256" key="1">
    <source>
        <dbReference type="ARBA" id="ARBA00034125"/>
    </source>
</evidence>
<dbReference type="PANTHER" id="PTHR31082">
    <property type="entry name" value="PHEROMONE-REGULATED MEMBRANE PROTEIN 10"/>
    <property type="match status" value="1"/>
</dbReference>
<accession>A0A511F869</accession>
<evidence type="ECO:0000256" key="3">
    <source>
        <dbReference type="SAM" id="Phobius"/>
    </source>
</evidence>
<feature type="domain" description="Threonine/serine exporter-like N-terminal" evidence="5">
    <location>
        <begin position="189"/>
        <end position="430"/>
    </location>
</feature>
<comment type="similarity">
    <text evidence="1">Belongs to the ThrE exporter (TC 2.A.79) family.</text>
</comment>